<evidence type="ECO:0008006" key="3">
    <source>
        <dbReference type="Google" id="ProtNLM"/>
    </source>
</evidence>
<sequence length="131" mass="14632">MSIYAYIQDGLLHWKFESEEQPEFAPNITIVDITAAQPMPEEGWLFEGQAFSPPPPPSADELLARAQGRLTSERKVADDAIAPLQDAIDLGEATEDEIARLKQWKQYRIALSRVVGQPGYPQAIEWPISPT</sequence>
<organism evidence="1 2">
    <name type="scientific">Pseudomonas fluorescens</name>
    <dbReference type="NCBI Taxonomy" id="294"/>
    <lineage>
        <taxon>Bacteria</taxon>
        <taxon>Pseudomonadati</taxon>
        <taxon>Pseudomonadota</taxon>
        <taxon>Gammaproteobacteria</taxon>
        <taxon>Pseudomonadales</taxon>
        <taxon>Pseudomonadaceae</taxon>
        <taxon>Pseudomonas</taxon>
    </lineage>
</organism>
<dbReference type="Pfam" id="PF02413">
    <property type="entry name" value="Caudo_TAP"/>
    <property type="match status" value="1"/>
</dbReference>
<dbReference type="Proteomes" id="UP000349468">
    <property type="component" value="Unassembled WGS sequence"/>
</dbReference>
<accession>A0A5E7HU07</accession>
<dbReference type="RefSeq" id="WP_154911801.1">
    <property type="nucleotide sequence ID" value="NZ_CABVIK010000002.1"/>
</dbReference>
<dbReference type="AlphaFoldDB" id="A0A5E7HU07"/>
<name>A0A5E7HU07_PSEFL</name>
<reference evidence="1 2" key="1">
    <citation type="submission" date="2019-09" db="EMBL/GenBank/DDBJ databases">
        <authorList>
            <person name="Chandra G."/>
            <person name="Truman W A."/>
        </authorList>
    </citation>
    <scope>NUCLEOTIDE SEQUENCE [LARGE SCALE GENOMIC DNA]</scope>
    <source>
        <strain evidence="1">PS870</strain>
    </source>
</reference>
<protein>
    <recommendedName>
        <fullName evidence="3">Tail fiber assembly protein</fullName>
    </recommendedName>
</protein>
<evidence type="ECO:0000313" key="2">
    <source>
        <dbReference type="Proteomes" id="UP000349468"/>
    </source>
</evidence>
<gene>
    <name evidence="1" type="ORF">PS870_00922</name>
</gene>
<proteinExistence type="predicted"/>
<evidence type="ECO:0000313" key="1">
    <source>
        <dbReference type="EMBL" id="VVO63593.1"/>
    </source>
</evidence>
<dbReference type="InterPro" id="IPR003458">
    <property type="entry name" value="Phage_T4_Gp38_tail_assem"/>
</dbReference>
<dbReference type="EMBL" id="CABVIK010000002">
    <property type="protein sequence ID" value="VVO63593.1"/>
    <property type="molecule type" value="Genomic_DNA"/>
</dbReference>